<evidence type="ECO:0000256" key="1">
    <source>
        <dbReference type="SAM" id="Phobius"/>
    </source>
</evidence>
<feature type="transmembrane region" description="Helical" evidence="1">
    <location>
        <begin position="20"/>
        <end position="41"/>
    </location>
</feature>
<dbReference type="AlphaFoldDB" id="A0A0A9H4N5"/>
<keyword evidence="1" id="KW-0812">Transmembrane</keyword>
<dbReference type="EMBL" id="GBRH01165761">
    <property type="protein sequence ID" value="JAE32135.1"/>
    <property type="molecule type" value="Transcribed_RNA"/>
</dbReference>
<accession>A0A0A9H4N5</accession>
<sequence length="67" mass="7783">MTLSKHVDMAVKVHNWCNKAVHFKLSYIFCIKIMFISLNIAGVRSTKRHKSATKLNVQLKDIRVQQN</sequence>
<reference evidence="2" key="2">
    <citation type="journal article" date="2015" name="Data Brief">
        <title>Shoot transcriptome of the giant reed, Arundo donax.</title>
        <authorList>
            <person name="Barrero R.A."/>
            <person name="Guerrero F.D."/>
            <person name="Moolhuijzen P."/>
            <person name="Goolsby J.A."/>
            <person name="Tidwell J."/>
            <person name="Bellgard S.E."/>
            <person name="Bellgard M.I."/>
        </authorList>
    </citation>
    <scope>NUCLEOTIDE SEQUENCE</scope>
    <source>
        <tissue evidence="2">Shoot tissue taken approximately 20 cm above the soil surface</tissue>
    </source>
</reference>
<keyword evidence="1" id="KW-1133">Transmembrane helix</keyword>
<proteinExistence type="predicted"/>
<name>A0A0A9H4N5_ARUDO</name>
<evidence type="ECO:0000313" key="2">
    <source>
        <dbReference type="EMBL" id="JAE32135.1"/>
    </source>
</evidence>
<organism evidence="2">
    <name type="scientific">Arundo donax</name>
    <name type="common">Giant reed</name>
    <name type="synonym">Donax arundinaceus</name>
    <dbReference type="NCBI Taxonomy" id="35708"/>
    <lineage>
        <taxon>Eukaryota</taxon>
        <taxon>Viridiplantae</taxon>
        <taxon>Streptophyta</taxon>
        <taxon>Embryophyta</taxon>
        <taxon>Tracheophyta</taxon>
        <taxon>Spermatophyta</taxon>
        <taxon>Magnoliopsida</taxon>
        <taxon>Liliopsida</taxon>
        <taxon>Poales</taxon>
        <taxon>Poaceae</taxon>
        <taxon>PACMAD clade</taxon>
        <taxon>Arundinoideae</taxon>
        <taxon>Arundineae</taxon>
        <taxon>Arundo</taxon>
    </lineage>
</organism>
<reference evidence="2" key="1">
    <citation type="submission" date="2014-09" db="EMBL/GenBank/DDBJ databases">
        <authorList>
            <person name="Magalhaes I.L.F."/>
            <person name="Oliveira U."/>
            <person name="Santos F.R."/>
            <person name="Vidigal T.H.D.A."/>
            <person name="Brescovit A.D."/>
            <person name="Santos A.J."/>
        </authorList>
    </citation>
    <scope>NUCLEOTIDE SEQUENCE</scope>
    <source>
        <tissue evidence="2">Shoot tissue taken approximately 20 cm above the soil surface</tissue>
    </source>
</reference>
<keyword evidence="1" id="KW-0472">Membrane</keyword>
<protein>
    <submittedName>
        <fullName evidence="2">Uncharacterized protein</fullName>
    </submittedName>
</protein>